<dbReference type="AlphaFoldDB" id="M0QF65"/>
<dbReference type="EMBL" id="BANX01000005">
    <property type="protein sequence ID" value="GAC66936.1"/>
    <property type="molecule type" value="Genomic_DNA"/>
</dbReference>
<gene>
    <name evidence="1" type="ORF">GS4_05_01480</name>
</gene>
<comment type="caution">
    <text evidence="1">The sequence shown here is derived from an EMBL/GenBank/DDBJ whole genome shotgun (WGS) entry which is preliminary data.</text>
</comment>
<protein>
    <submittedName>
        <fullName evidence="1">Uncharacterized protein</fullName>
    </submittedName>
</protein>
<keyword evidence="2" id="KW-1185">Reference proteome</keyword>
<sequence length="52" mass="5448">MVISRLTICSHVPAPQSLGPLTPFPAPSFNRPAHYVPGAEVLTGPLTPFPAP</sequence>
<accession>M0QF65</accession>
<organism evidence="1 2">
    <name type="scientific">Gordonia soli NBRC 108243</name>
    <dbReference type="NCBI Taxonomy" id="1223545"/>
    <lineage>
        <taxon>Bacteria</taxon>
        <taxon>Bacillati</taxon>
        <taxon>Actinomycetota</taxon>
        <taxon>Actinomycetes</taxon>
        <taxon>Mycobacteriales</taxon>
        <taxon>Gordoniaceae</taxon>
        <taxon>Gordonia</taxon>
    </lineage>
</organism>
<dbReference type="Proteomes" id="UP000011666">
    <property type="component" value="Unassembled WGS sequence"/>
</dbReference>
<reference evidence="1 2" key="1">
    <citation type="submission" date="2013-01" db="EMBL/GenBank/DDBJ databases">
        <title>Whole genome shotgun sequence of Gordonia soli NBRC 108243.</title>
        <authorList>
            <person name="Isaki-Nakamura S."/>
            <person name="Hosoyama A."/>
            <person name="Tsuchikane K."/>
            <person name="Ando Y."/>
            <person name="Baba S."/>
            <person name="Ohji S."/>
            <person name="Hamada M."/>
            <person name="Tamura T."/>
            <person name="Yamazoe A."/>
            <person name="Yamazaki S."/>
            <person name="Fujita N."/>
        </authorList>
    </citation>
    <scope>NUCLEOTIDE SEQUENCE [LARGE SCALE GENOMIC DNA]</scope>
    <source>
        <strain evidence="1 2">NBRC 108243</strain>
    </source>
</reference>
<evidence type="ECO:0000313" key="2">
    <source>
        <dbReference type="Proteomes" id="UP000011666"/>
    </source>
</evidence>
<name>M0QF65_9ACTN</name>
<proteinExistence type="predicted"/>
<evidence type="ECO:0000313" key="1">
    <source>
        <dbReference type="EMBL" id="GAC66936.1"/>
    </source>
</evidence>